<feature type="domain" description="Bacterial bifunctional deaminase-reductase C-terminal" evidence="1">
    <location>
        <begin position="1"/>
        <end position="74"/>
    </location>
</feature>
<dbReference type="Proteomes" id="UP000820669">
    <property type="component" value="Unassembled WGS sequence"/>
</dbReference>
<accession>A0ABX1SB22</accession>
<dbReference type="InterPro" id="IPR024072">
    <property type="entry name" value="DHFR-like_dom_sf"/>
</dbReference>
<name>A0ABX1SB22_9PSEU</name>
<gene>
    <name evidence="2" type="ORF">HF526_15770</name>
</gene>
<organism evidence="2 3">
    <name type="scientific">Pseudonocardia acidicola</name>
    <dbReference type="NCBI Taxonomy" id="2724939"/>
    <lineage>
        <taxon>Bacteria</taxon>
        <taxon>Bacillati</taxon>
        <taxon>Actinomycetota</taxon>
        <taxon>Actinomycetes</taxon>
        <taxon>Pseudonocardiales</taxon>
        <taxon>Pseudonocardiaceae</taxon>
        <taxon>Pseudonocardia</taxon>
    </lineage>
</organism>
<dbReference type="Gene3D" id="3.40.430.10">
    <property type="entry name" value="Dihydrofolate Reductase, subunit A"/>
    <property type="match status" value="1"/>
</dbReference>
<evidence type="ECO:0000313" key="3">
    <source>
        <dbReference type="Proteomes" id="UP000820669"/>
    </source>
</evidence>
<reference evidence="2 3" key="1">
    <citation type="submission" date="2020-04" db="EMBL/GenBank/DDBJ databases">
        <authorList>
            <person name="Klaysubun C."/>
            <person name="Duangmal K."/>
            <person name="Lipun K."/>
        </authorList>
    </citation>
    <scope>NUCLEOTIDE SEQUENCE [LARGE SCALE GENOMIC DNA]</scope>
    <source>
        <strain evidence="2 3">K10HN5</strain>
    </source>
</reference>
<protein>
    <submittedName>
        <fullName evidence="2">Dihydrofolate reductase family protein</fullName>
    </submittedName>
</protein>
<proteinExistence type="predicted"/>
<evidence type="ECO:0000259" key="1">
    <source>
        <dbReference type="Pfam" id="PF01872"/>
    </source>
</evidence>
<dbReference type="Pfam" id="PF01872">
    <property type="entry name" value="RibD_C"/>
    <property type="match status" value="1"/>
</dbReference>
<dbReference type="SUPFAM" id="SSF53597">
    <property type="entry name" value="Dihydrofolate reductase-like"/>
    <property type="match status" value="1"/>
</dbReference>
<keyword evidence="3" id="KW-1185">Reference proteome</keyword>
<dbReference type="RefSeq" id="WP_169382193.1">
    <property type="nucleotide sequence ID" value="NZ_JAAXLA010000026.1"/>
</dbReference>
<comment type="caution">
    <text evidence="2">The sequence shown here is derived from an EMBL/GenBank/DDBJ whole genome shotgun (WGS) entry which is preliminary data.</text>
</comment>
<sequence length="82" mass="8738">MTALKAEADGLSMRTIGSPSLVRSLFRLGPVERLQVMVFPMIHGAAGEGPVLAELPVLDLSLVGTSVIDDRLVLLDHRVCGE</sequence>
<dbReference type="InterPro" id="IPR002734">
    <property type="entry name" value="RibDG_C"/>
</dbReference>
<dbReference type="EMBL" id="JAAXLA010000026">
    <property type="protein sequence ID" value="NMH98753.1"/>
    <property type="molecule type" value="Genomic_DNA"/>
</dbReference>
<evidence type="ECO:0000313" key="2">
    <source>
        <dbReference type="EMBL" id="NMH98753.1"/>
    </source>
</evidence>